<dbReference type="InterPro" id="IPR038656">
    <property type="entry name" value="Peptidase_G1_sf"/>
</dbReference>
<name>A0A2P5I642_DIAHE</name>
<evidence type="ECO:0000313" key="4">
    <source>
        <dbReference type="Proteomes" id="UP000094444"/>
    </source>
</evidence>
<organism evidence="3 4">
    <name type="scientific">Diaporthe helianthi</name>
    <dbReference type="NCBI Taxonomy" id="158607"/>
    <lineage>
        <taxon>Eukaryota</taxon>
        <taxon>Fungi</taxon>
        <taxon>Dikarya</taxon>
        <taxon>Ascomycota</taxon>
        <taxon>Pezizomycotina</taxon>
        <taxon>Sordariomycetes</taxon>
        <taxon>Sordariomycetidae</taxon>
        <taxon>Diaporthales</taxon>
        <taxon>Diaporthaceae</taxon>
        <taxon>Diaporthe</taxon>
    </lineage>
</organism>
<dbReference type="Proteomes" id="UP000094444">
    <property type="component" value="Unassembled WGS sequence"/>
</dbReference>
<dbReference type="STRING" id="158607.A0A2P5I642"/>
<dbReference type="PRINTS" id="PR00977">
    <property type="entry name" value="SCYTLDPTASE"/>
</dbReference>
<dbReference type="AlphaFoldDB" id="A0A2P5I642"/>
<sequence>MKYSAAIFALAGTALAARRATHDLVHPQHMSIPNRRANSGREYSANWSGATQTGEGFNKVNGTIVLPKATGGGDAGASAWVGIDGSSCTTAILQTGIDFNGDGSYRAWYEWLPDVSHDFDGFDLLAGDEIYMEVNACSKTTGLATLENLTTGQKATHSFERPSDPLCQTNAAWIVEDFYAGDTRVPMANFGKVTFANAFAQNSAGTVTPGGGTIINIRDSDGKVFTDCNTSGDNLTCTYIG</sequence>
<dbReference type="EMBL" id="MAVT02000226">
    <property type="protein sequence ID" value="POS77960.1"/>
    <property type="molecule type" value="Genomic_DNA"/>
</dbReference>
<dbReference type="CDD" id="cd13426">
    <property type="entry name" value="Peptidase_G1"/>
    <property type="match status" value="1"/>
</dbReference>
<dbReference type="PANTHER" id="PTHR37536:SF1">
    <property type="entry name" value="ASPERGILLOPEPSIN, PUTAITVE (AFU_ORTHOLOGUE AFUA_7G01200)"/>
    <property type="match status" value="1"/>
</dbReference>
<evidence type="ECO:0000256" key="2">
    <source>
        <dbReference type="SAM" id="SignalP"/>
    </source>
</evidence>
<dbReference type="GO" id="GO:0070007">
    <property type="term" value="F:glutamic-type endopeptidase activity"/>
    <property type="evidence" value="ECO:0007669"/>
    <property type="project" value="InterPro"/>
</dbReference>
<keyword evidence="4" id="KW-1185">Reference proteome</keyword>
<dbReference type="InParanoid" id="A0A2P5I642"/>
<dbReference type="PANTHER" id="PTHR37536">
    <property type="entry name" value="PUTATIVE (AFU_ORTHOLOGUE AFUA_3G02970)-RELATED"/>
    <property type="match status" value="1"/>
</dbReference>
<proteinExistence type="predicted"/>
<protein>
    <submittedName>
        <fullName evidence="3">Aspergillopepsin-2</fullName>
    </submittedName>
</protein>
<keyword evidence="2" id="KW-0732">Signal</keyword>
<evidence type="ECO:0000313" key="3">
    <source>
        <dbReference type="EMBL" id="POS77960.1"/>
    </source>
</evidence>
<reference evidence="3" key="1">
    <citation type="submission" date="2017-09" db="EMBL/GenBank/DDBJ databases">
        <title>Polyketide synthases of a Diaporthe helianthi virulent isolate.</title>
        <authorList>
            <person name="Baroncelli R."/>
        </authorList>
    </citation>
    <scope>NUCLEOTIDE SEQUENCE [LARGE SCALE GENOMIC DNA]</scope>
    <source>
        <strain evidence="3">7/96</strain>
    </source>
</reference>
<dbReference type="InterPro" id="IPR013320">
    <property type="entry name" value="ConA-like_dom_sf"/>
</dbReference>
<accession>A0A2P5I642</accession>
<gene>
    <name evidence="3" type="ORF">DHEL01_v203646</name>
</gene>
<dbReference type="Pfam" id="PF01828">
    <property type="entry name" value="Peptidase_A4"/>
    <property type="match status" value="1"/>
</dbReference>
<evidence type="ECO:0000256" key="1">
    <source>
        <dbReference type="PIRSR" id="PIRSR600250-50"/>
    </source>
</evidence>
<dbReference type="GO" id="GO:0006508">
    <property type="term" value="P:proteolysis"/>
    <property type="evidence" value="ECO:0007669"/>
    <property type="project" value="InterPro"/>
</dbReference>
<dbReference type="OrthoDB" id="2862635at2759"/>
<dbReference type="SUPFAM" id="SSF49899">
    <property type="entry name" value="Concanavalin A-like lectins/glucanases"/>
    <property type="match status" value="1"/>
</dbReference>
<feature type="chain" id="PRO_5015174891" evidence="2">
    <location>
        <begin position="17"/>
        <end position="241"/>
    </location>
</feature>
<feature type="signal peptide" evidence="2">
    <location>
        <begin position="1"/>
        <end position="16"/>
    </location>
</feature>
<dbReference type="Gene3D" id="2.60.120.700">
    <property type="entry name" value="Peptidase G1"/>
    <property type="match status" value="1"/>
</dbReference>
<dbReference type="InterPro" id="IPR000250">
    <property type="entry name" value="Peptidase_G1"/>
</dbReference>
<comment type="caution">
    <text evidence="3">The sequence shown here is derived from an EMBL/GenBank/DDBJ whole genome shotgun (WGS) entry which is preliminary data.</text>
</comment>
<feature type="active site" description="Proton acceptor" evidence="1">
    <location>
        <position position="176"/>
    </location>
</feature>